<keyword evidence="2" id="KW-1133">Transmembrane helix</keyword>
<sequence length="218" mass="23019">MARRAQQGALARCPWCAASLPHLAAECPECRFPLTMAAAEGGFLADQTGTTSTATPFSLPRPSMVGPQPESELARAHGSRAHRLRVGAWLLGMLSVLLLLAGIGAAVSTSSSGARGDREATANLLTALQREKDPVHRQEVAIIPLPGDEPSDQPSRVSTARASGFWFAAARSASGRCFLLAGRLSDGVPLGRGTLNEKEPCSAARVRFHLEEKLVKSD</sequence>
<reference evidence="4" key="1">
    <citation type="submission" date="2020-02" db="EMBL/GenBank/DDBJ databases">
        <authorList>
            <person name="Meier V. D."/>
        </authorList>
    </citation>
    <scope>NUCLEOTIDE SEQUENCE</scope>
    <source>
        <strain evidence="4">AVDCRST_MAG76</strain>
    </source>
</reference>
<evidence type="ECO:0000256" key="1">
    <source>
        <dbReference type="SAM" id="MobiDB-lite"/>
    </source>
</evidence>
<feature type="compositionally biased region" description="Polar residues" evidence="1">
    <location>
        <begin position="47"/>
        <end position="56"/>
    </location>
</feature>
<feature type="chain" id="PRO_5039180338" evidence="3">
    <location>
        <begin position="25"/>
        <end position="218"/>
    </location>
</feature>
<dbReference type="AlphaFoldDB" id="A0A6J4HYK3"/>
<feature type="transmembrane region" description="Helical" evidence="2">
    <location>
        <begin position="86"/>
        <end position="107"/>
    </location>
</feature>
<accession>A0A6J4HYK3</accession>
<evidence type="ECO:0000256" key="3">
    <source>
        <dbReference type="SAM" id="SignalP"/>
    </source>
</evidence>
<feature type="region of interest" description="Disordered" evidence="1">
    <location>
        <begin position="47"/>
        <end position="76"/>
    </location>
</feature>
<evidence type="ECO:0000256" key="2">
    <source>
        <dbReference type="SAM" id="Phobius"/>
    </source>
</evidence>
<protein>
    <submittedName>
        <fullName evidence="4">Uncharacterized protein</fullName>
    </submittedName>
</protein>
<organism evidence="4">
    <name type="scientific">uncultured Acidimicrobiales bacterium</name>
    <dbReference type="NCBI Taxonomy" id="310071"/>
    <lineage>
        <taxon>Bacteria</taxon>
        <taxon>Bacillati</taxon>
        <taxon>Actinomycetota</taxon>
        <taxon>Acidimicrobiia</taxon>
        <taxon>Acidimicrobiales</taxon>
        <taxon>environmental samples</taxon>
    </lineage>
</organism>
<dbReference type="EMBL" id="CADCSZ010000097">
    <property type="protein sequence ID" value="CAA9237539.1"/>
    <property type="molecule type" value="Genomic_DNA"/>
</dbReference>
<keyword evidence="3" id="KW-0732">Signal</keyword>
<name>A0A6J4HYK3_9ACTN</name>
<evidence type="ECO:0000313" key="4">
    <source>
        <dbReference type="EMBL" id="CAA9237539.1"/>
    </source>
</evidence>
<keyword evidence="2" id="KW-0812">Transmembrane</keyword>
<proteinExistence type="predicted"/>
<keyword evidence="2" id="KW-0472">Membrane</keyword>
<gene>
    <name evidence="4" type="ORF">AVDCRST_MAG76-1589</name>
</gene>
<feature type="signal peptide" evidence="3">
    <location>
        <begin position="1"/>
        <end position="24"/>
    </location>
</feature>